<evidence type="ECO:0000313" key="3">
    <source>
        <dbReference type="EMBL" id="NJC27764.1"/>
    </source>
</evidence>
<reference evidence="3 4" key="1">
    <citation type="submission" date="2020-03" db="EMBL/GenBank/DDBJ databases">
        <title>Genomic Encyclopedia of Type Strains, Phase IV (KMG-IV): sequencing the most valuable type-strain genomes for metagenomic binning, comparative biology and taxonomic classification.</title>
        <authorList>
            <person name="Goeker M."/>
        </authorList>
    </citation>
    <scope>NUCLEOTIDE SEQUENCE [LARGE SCALE GENOMIC DNA]</scope>
    <source>
        <strain evidence="3 4">DSM 105096</strain>
    </source>
</reference>
<dbReference type="EMBL" id="JAATJH010000006">
    <property type="protein sequence ID" value="NJC27764.1"/>
    <property type="molecule type" value="Genomic_DNA"/>
</dbReference>
<evidence type="ECO:0008006" key="5">
    <source>
        <dbReference type="Google" id="ProtNLM"/>
    </source>
</evidence>
<name>A0ABX0XFV5_9BACT</name>
<keyword evidence="4" id="KW-1185">Reference proteome</keyword>
<gene>
    <name evidence="3" type="ORF">GGR27_003282</name>
</gene>
<evidence type="ECO:0000256" key="2">
    <source>
        <dbReference type="SAM" id="SignalP"/>
    </source>
</evidence>
<evidence type="ECO:0000256" key="1">
    <source>
        <dbReference type="SAM" id="MobiDB-lite"/>
    </source>
</evidence>
<feature type="chain" id="PRO_5047308056" description="Outer membrane protein beta-barrel domain-containing protein" evidence="2">
    <location>
        <begin position="20"/>
        <end position="666"/>
    </location>
</feature>
<feature type="region of interest" description="Disordered" evidence="1">
    <location>
        <begin position="215"/>
        <end position="244"/>
    </location>
</feature>
<sequence length="666" mass="74535">MRPLLTFALVVVASLGLSANTVEYASTNSDIEHAARVFQDTVPPVPRPKLPKAPIRTTATEAQRNRAGVLIEHTRLGIPAPEPGDVQRRIDEQTRKADERKAAEQAALADRLERRRQRLEKLRGEAYDDTNFDKRKLARRSRDARKREKALAKREAERVVREAERAELMAKREAERLVREAENAELLVRQAKERAEKMERQRIEAERAVVAAAERAERERREATRRAERTPPPVAAAPRPVATPKLTPLDKARLKQLRTEAFAMQRIEAARRKKAARAARFAYRAAKGERQAARRQAARDAAAARMVQRRMRKEALAQRRAGKAEKRRQRLAIRAQQKADRAQRGAARALAKAERRAANRLRKAARMAARNNRNADRLAARAARKADRDLRRAGRLAARAARRADRMARRAIRRADRYARRAIRRAARMARREARRLRRAKNPPYWTAEPAIAIGLPARSGGSSDEKSLEAITIQALAGYHWAAKGLSVRAGLAASVINSKVSDKSTQTETITRTGVVQIIQNPDGSRTEIMGPIQVPQTTTTEVRYYNRLNSIDFPLLVGYRIKGNRYGLLVEGGPSFNLSSGGEAHVREGEGFRSVSGGHFLGRRPGIGFLMMATGEYKLSEQSAITAGLRLQSFGGAFEDPEISSNGTRVSTLSLVVGYRVRF</sequence>
<accession>A0ABX0XFV5</accession>
<protein>
    <recommendedName>
        <fullName evidence="5">Outer membrane protein beta-barrel domain-containing protein</fullName>
    </recommendedName>
</protein>
<comment type="caution">
    <text evidence="3">The sequence shown here is derived from an EMBL/GenBank/DDBJ whole genome shotgun (WGS) entry which is preliminary data.</text>
</comment>
<dbReference type="RefSeq" id="WP_168039176.1">
    <property type="nucleotide sequence ID" value="NZ_JAATJH010000006.1"/>
</dbReference>
<keyword evidence="2" id="KW-0732">Signal</keyword>
<evidence type="ECO:0000313" key="4">
    <source>
        <dbReference type="Proteomes" id="UP000770785"/>
    </source>
</evidence>
<proteinExistence type="predicted"/>
<feature type="signal peptide" evidence="2">
    <location>
        <begin position="1"/>
        <end position="19"/>
    </location>
</feature>
<organism evidence="3 4">
    <name type="scientific">Neolewinella antarctica</name>
    <dbReference type="NCBI Taxonomy" id="442734"/>
    <lineage>
        <taxon>Bacteria</taxon>
        <taxon>Pseudomonadati</taxon>
        <taxon>Bacteroidota</taxon>
        <taxon>Saprospiria</taxon>
        <taxon>Saprospirales</taxon>
        <taxon>Lewinellaceae</taxon>
        <taxon>Neolewinella</taxon>
    </lineage>
</organism>
<feature type="compositionally biased region" description="Basic and acidic residues" evidence="1">
    <location>
        <begin position="215"/>
        <end position="229"/>
    </location>
</feature>
<dbReference type="Proteomes" id="UP000770785">
    <property type="component" value="Unassembled WGS sequence"/>
</dbReference>